<dbReference type="PANTHER" id="PTHR43863">
    <property type="entry name" value="HYDROLASE, PUTATIVE (AFU_ORTHOLOGUE AFUA_1G03140)-RELATED"/>
    <property type="match status" value="1"/>
</dbReference>
<protein>
    <recommendedName>
        <fullName evidence="1">Glycosyl hydrolase family 31 C-terminal domain-containing protein</fullName>
    </recommendedName>
</protein>
<evidence type="ECO:0000259" key="1">
    <source>
        <dbReference type="Pfam" id="PF21365"/>
    </source>
</evidence>
<dbReference type="Pfam" id="PF21365">
    <property type="entry name" value="Glyco_hydro_31_3rd"/>
    <property type="match status" value="1"/>
</dbReference>
<dbReference type="SUPFAM" id="SSF51011">
    <property type="entry name" value="Glycosyl hydrolase domain"/>
    <property type="match status" value="1"/>
</dbReference>
<evidence type="ECO:0000313" key="2">
    <source>
        <dbReference type="EMBL" id="BBI49061.1"/>
    </source>
</evidence>
<dbReference type="Gene3D" id="2.60.40.1180">
    <property type="entry name" value="Golgi alpha-mannosidase II"/>
    <property type="match status" value="1"/>
</dbReference>
<dbReference type="Proteomes" id="UP000289555">
    <property type="component" value="Chromosome"/>
</dbReference>
<proteinExistence type="predicted"/>
<feature type="domain" description="Glycosyl hydrolase family 31 C-terminal" evidence="1">
    <location>
        <begin position="1"/>
        <end position="86"/>
    </location>
</feature>
<dbReference type="EMBL" id="AP019416">
    <property type="protein sequence ID" value="BBI49061.1"/>
    <property type="molecule type" value="Genomic_DNA"/>
</dbReference>
<organism evidence="2 3">
    <name type="scientific">Vreelandella olivaria</name>
    <dbReference type="NCBI Taxonomy" id="390919"/>
    <lineage>
        <taxon>Bacteria</taxon>
        <taxon>Pseudomonadati</taxon>
        <taxon>Pseudomonadota</taxon>
        <taxon>Gammaproteobacteria</taxon>
        <taxon>Oceanospirillales</taxon>
        <taxon>Halomonadaceae</taxon>
        <taxon>Vreelandella</taxon>
    </lineage>
</organism>
<name>A0ABM7GF87_9GAMM</name>
<dbReference type="PANTHER" id="PTHR43863:SF2">
    <property type="entry name" value="MALTASE-GLUCOAMYLASE"/>
    <property type="match status" value="1"/>
</dbReference>
<dbReference type="InterPro" id="IPR051816">
    <property type="entry name" value="Glycosyl_Hydrolase_31"/>
</dbReference>
<reference evidence="3" key="1">
    <citation type="journal article" date="2019" name="Microbiol. Resour. Announc.">
        <title>Complete Genome Sequence of Halomonas olivaria, a Moderately Halophilic Bacterium Isolated from Olive Processing Effluents, Obtained by Nanopore Sequencing.</title>
        <authorList>
            <person name="Nagata S."/>
            <person name="Ii K.M."/>
            <person name="Tsukimi T."/>
            <person name="Miura M.C."/>
            <person name="Galipon J."/>
            <person name="Arakawa K."/>
        </authorList>
    </citation>
    <scope>NUCLEOTIDE SEQUENCE [LARGE SCALE GENOMIC DNA]</scope>
    <source>
        <strain evidence="3">TYRC17</strain>
    </source>
</reference>
<sequence>MLRPTFLDHENDAQTYADTDDFLLGRDLLVASVVEQGADKRRIYLPENHAGWWDYWTGQLHAPGTWFEKPVTLADMPLFVKAGSILPLANEATKATREAQVGRTLALFPQPGSFSCTSLIYDDDGESKMAHTALPLYCLAAMSMVWNCKSAMLAICLCLFHSSI</sequence>
<dbReference type="InterPro" id="IPR013780">
    <property type="entry name" value="Glyco_hydro_b"/>
</dbReference>
<accession>A0ABM7GF87</accession>
<evidence type="ECO:0000313" key="3">
    <source>
        <dbReference type="Proteomes" id="UP000289555"/>
    </source>
</evidence>
<dbReference type="InterPro" id="IPR048395">
    <property type="entry name" value="Glyco_hydro_31_C"/>
</dbReference>
<gene>
    <name evidence="2" type="ORF">HORIV_14820</name>
</gene>
<keyword evidence="3" id="KW-1185">Reference proteome</keyword>